<sequence>MHSSIHLLGRALASLPPTRSRRLPKRRADLCQRSSACNLIRVITSGRSREFLVSGSRSSVILLPDASTYLKMPCKLPSHSILHRFSTSSVVSSSDRLASQEF</sequence>
<accession>A0A6A5V6B0</accession>
<reference evidence="1" key="1">
    <citation type="journal article" date="2020" name="Stud. Mycol.">
        <title>101 Dothideomycetes genomes: a test case for predicting lifestyles and emergence of pathogens.</title>
        <authorList>
            <person name="Haridas S."/>
            <person name="Albert R."/>
            <person name="Binder M."/>
            <person name="Bloem J."/>
            <person name="Labutti K."/>
            <person name="Salamov A."/>
            <person name="Andreopoulos B."/>
            <person name="Baker S."/>
            <person name="Barry K."/>
            <person name="Bills G."/>
            <person name="Bluhm B."/>
            <person name="Cannon C."/>
            <person name="Castanera R."/>
            <person name="Culley D."/>
            <person name="Daum C."/>
            <person name="Ezra D."/>
            <person name="Gonzalez J."/>
            <person name="Henrissat B."/>
            <person name="Kuo A."/>
            <person name="Liang C."/>
            <person name="Lipzen A."/>
            <person name="Lutzoni F."/>
            <person name="Magnuson J."/>
            <person name="Mondo S."/>
            <person name="Nolan M."/>
            <person name="Ohm R."/>
            <person name="Pangilinan J."/>
            <person name="Park H.-J."/>
            <person name="Ramirez L."/>
            <person name="Alfaro M."/>
            <person name="Sun H."/>
            <person name="Tritt A."/>
            <person name="Yoshinaga Y."/>
            <person name="Zwiers L.-H."/>
            <person name="Turgeon B."/>
            <person name="Goodwin S."/>
            <person name="Spatafora J."/>
            <person name="Crous P."/>
            <person name="Grigoriev I."/>
        </authorList>
    </citation>
    <scope>NUCLEOTIDE SEQUENCE</scope>
    <source>
        <strain evidence="1">CBS 107.79</strain>
    </source>
</reference>
<gene>
    <name evidence="1" type="ORF">BU23DRAFT_155028</name>
</gene>
<dbReference type="Proteomes" id="UP000800036">
    <property type="component" value="Unassembled WGS sequence"/>
</dbReference>
<keyword evidence="2" id="KW-1185">Reference proteome</keyword>
<organism evidence="1 2">
    <name type="scientific">Bimuria novae-zelandiae CBS 107.79</name>
    <dbReference type="NCBI Taxonomy" id="1447943"/>
    <lineage>
        <taxon>Eukaryota</taxon>
        <taxon>Fungi</taxon>
        <taxon>Dikarya</taxon>
        <taxon>Ascomycota</taxon>
        <taxon>Pezizomycotina</taxon>
        <taxon>Dothideomycetes</taxon>
        <taxon>Pleosporomycetidae</taxon>
        <taxon>Pleosporales</taxon>
        <taxon>Massarineae</taxon>
        <taxon>Didymosphaeriaceae</taxon>
        <taxon>Bimuria</taxon>
    </lineage>
</organism>
<evidence type="ECO:0000313" key="1">
    <source>
        <dbReference type="EMBL" id="KAF1972614.1"/>
    </source>
</evidence>
<name>A0A6A5V6B0_9PLEO</name>
<dbReference type="AlphaFoldDB" id="A0A6A5V6B0"/>
<evidence type="ECO:0000313" key="2">
    <source>
        <dbReference type="Proteomes" id="UP000800036"/>
    </source>
</evidence>
<protein>
    <submittedName>
        <fullName evidence="1">Uncharacterized protein</fullName>
    </submittedName>
</protein>
<proteinExistence type="predicted"/>
<dbReference type="EMBL" id="ML976685">
    <property type="protein sequence ID" value="KAF1972614.1"/>
    <property type="molecule type" value="Genomic_DNA"/>
</dbReference>